<sequence length="822" mass="89934">MDPFNKLNPFEAPDVDRAYYHGLEEQQADEAGFPQHLNELHPHERPPSSSNRLGDADVVSNRDADPLGMPHEGRVGQGTSRLPSDPPAFSGQGINQYVLFTAADRGGQLPAGSFSLPDYWHGMDAAADWPTHSVGQEEHSWAEASDVAPEWATTPANPWQQNLGAAILGRRPLRGDGNTSTGGGRLTPAAAQWTEALHDTRASGPAGGAADFEGSVLRESRLDQILDKWACDERQAEGEDRQEAVRRIIAWGETGDVYAGLELQYLGLTTLPDTLPPGLQSLNVSDNELVHLPDTLPSGLRTLGASNNRLTRLPDALPTGLQSLVIGSNQLTGLPDTLPEGLSTLAVSSNRLTSLPDTLPVGLQDLDVRGNLLTSLPDALPSGLQLLAVGGNRLTSLPDTLPPDLQELEADGNRLASLPDALPAELQLLFARDNHLNSLPETLPPELQRLHVSGNRLTSLPATLPAELQVLEARDNRLIGLPETLLTQLGSGCMVYVDDNPLPEQVRTNLAGALNAPNYAGPRVFFSMGGGTAVDQERPLAEAVADWLKGEPEAIAAWQNFADEAGAPAYALFLDKLQKTVNYDNPEFRQAVAEDLRQAATRPPLRQQFFQLAFGASETCQDRITLTWNGMQTARLKADVEDGAYDDRLGELIQQARVLFRLNALDPIARQKVNSLRFVDEIEVYLAYQVKLRDRLDLQLIAPDMRFYEVSYVTEHDLTAAETQVRNQEEAGFADYLATHWQPWGTVVSRIAPEAHAQMQVRLREAMDEEFPSRLEQRLADHHLTGDSEAEVQFGAQIREEIAREIKGALMRQVLGDRGLEL</sequence>
<comment type="caution">
    <text evidence="14">The sequence shown here is derived from an EMBL/GenBank/DDBJ whole genome shotgun (WGS) entry which is preliminary data.</text>
</comment>
<comment type="subcellular location">
    <subcellularLocation>
        <location evidence="1">Host cytoplasm</location>
    </subcellularLocation>
    <subcellularLocation>
        <location evidence="2">Secreted</location>
    </subcellularLocation>
</comment>
<dbReference type="InterPro" id="IPR003591">
    <property type="entry name" value="Leu-rich_rpt_typical-subtyp"/>
</dbReference>
<evidence type="ECO:0000256" key="1">
    <source>
        <dbReference type="ARBA" id="ARBA00004192"/>
    </source>
</evidence>
<dbReference type="Gene3D" id="1.20.1270.130">
    <property type="entry name" value="Shigella T3SS effector IpaH domain"/>
    <property type="match status" value="1"/>
</dbReference>
<dbReference type="InterPro" id="IPR032675">
    <property type="entry name" value="LRR_dom_sf"/>
</dbReference>
<keyword evidence="6 11" id="KW-0808">Transferase</keyword>
<keyword evidence="8 11" id="KW-0833">Ubl conjugation pathway</keyword>
<evidence type="ECO:0000259" key="13">
    <source>
        <dbReference type="PROSITE" id="PS52053"/>
    </source>
</evidence>
<keyword evidence="10 11" id="KW-1035">Host cytoplasm</keyword>
<dbReference type="EMBL" id="JBGBZA010000002">
    <property type="protein sequence ID" value="MEY9314689.1"/>
    <property type="molecule type" value="Genomic_DNA"/>
</dbReference>
<dbReference type="Gene3D" id="1.20.58.360">
    <property type="entry name" value="Shigella T3SS effector IpaH defines"/>
    <property type="match status" value="1"/>
</dbReference>
<dbReference type="Gene3D" id="3.80.10.10">
    <property type="entry name" value="Ribonuclease Inhibitor"/>
    <property type="match status" value="1"/>
</dbReference>
<evidence type="ECO:0000256" key="12">
    <source>
        <dbReference type="SAM" id="MobiDB-lite"/>
    </source>
</evidence>
<feature type="active site" description="Glycyl thioester intermediate" evidence="11">
    <location>
        <position position="620"/>
    </location>
</feature>
<evidence type="ECO:0000256" key="10">
    <source>
        <dbReference type="ARBA" id="ARBA00023200"/>
    </source>
</evidence>
<comment type="similarity">
    <text evidence="3 11">Belongs to the LRR-containing bacterial E3 ligase family.</text>
</comment>
<dbReference type="Gene3D" id="1.20.58.90">
    <property type="match status" value="1"/>
</dbReference>
<dbReference type="InterPro" id="IPR051071">
    <property type="entry name" value="LRR-bact_E3_ubiq_ligases"/>
</dbReference>
<evidence type="ECO:0000256" key="3">
    <source>
        <dbReference type="ARBA" id="ARBA00009868"/>
    </source>
</evidence>
<organism evidence="14 15">
    <name type="scientific">Bradyrhizobium elkanii</name>
    <dbReference type="NCBI Taxonomy" id="29448"/>
    <lineage>
        <taxon>Bacteria</taxon>
        <taxon>Pseudomonadati</taxon>
        <taxon>Pseudomonadota</taxon>
        <taxon>Alphaproteobacteria</taxon>
        <taxon>Hyphomicrobiales</taxon>
        <taxon>Nitrobacteraceae</taxon>
        <taxon>Bradyrhizobium</taxon>
    </lineage>
</organism>
<keyword evidence="15" id="KW-1185">Reference proteome</keyword>
<reference evidence="14 15" key="1">
    <citation type="submission" date="2024-07" db="EMBL/GenBank/DDBJ databases">
        <title>Genomic Encyclopedia of Type Strains, Phase V (KMG-V): Genome sequencing to study the core and pangenomes of soil and plant-associated prokaryotes.</title>
        <authorList>
            <person name="Whitman W."/>
        </authorList>
    </citation>
    <scope>NUCLEOTIDE SEQUENCE [LARGE SCALE GENOMIC DNA]</scope>
    <source>
        <strain evidence="14 15">USDA 415</strain>
    </source>
</reference>
<proteinExistence type="inferred from homology"/>
<gene>
    <name evidence="14" type="ORF">ABIF29_001488</name>
</gene>
<name>A0ABV4EUV3_BRAEL</name>
<evidence type="ECO:0000313" key="15">
    <source>
        <dbReference type="Proteomes" id="UP001565471"/>
    </source>
</evidence>
<accession>A0ABV4EUV3</accession>
<dbReference type="PANTHER" id="PTHR47114">
    <property type="match status" value="1"/>
</dbReference>
<evidence type="ECO:0000256" key="2">
    <source>
        <dbReference type="ARBA" id="ARBA00004613"/>
    </source>
</evidence>
<dbReference type="PROSITE" id="PS52053">
    <property type="entry name" value="NEL"/>
    <property type="match status" value="1"/>
</dbReference>
<evidence type="ECO:0000313" key="14">
    <source>
        <dbReference type="EMBL" id="MEY9314689.1"/>
    </source>
</evidence>
<keyword evidence="4 11" id="KW-0964">Secreted</keyword>
<evidence type="ECO:0000256" key="7">
    <source>
        <dbReference type="ARBA" id="ARBA00022737"/>
    </source>
</evidence>
<evidence type="ECO:0000256" key="4">
    <source>
        <dbReference type="ARBA" id="ARBA00022525"/>
    </source>
</evidence>
<protein>
    <submittedName>
        <fullName evidence="14">Leucine-rich repeat (LRR) protein</fullName>
    </submittedName>
</protein>
<dbReference type="SUPFAM" id="SSF52058">
    <property type="entry name" value="L domain-like"/>
    <property type="match status" value="1"/>
</dbReference>
<dbReference type="SMART" id="SM00364">
    <property type="entry name" value="LRR_BAC"/>
    <property type="match status" value="10"/>
</dbReference>
<feature type="domain" description="NEL" evidence="13">
    <location>
        <begin position="539"/>
        <end position="822"/>
    </location>
</feature>
<feature type="region of interest" description="Disordered" evidence="12">
    <location>
        <begin position="21"/>
        <end position="89"/>
    </location>
</feature>
<evidence type="ECO:0000256" key="8">
    <source>
        <dbReference type="ARBA" id="ARBA00022786"/>
    </source>
</evidence>
<comment type="PTM">
    <text evidence="11">Ubiquitinated in the presence of host E1 ubiquitin-activating enzyme, E2 ubiquitin-conjugating enzyme and ubiquitin.</text>
</comment>
<evidence type="ECO:0000256" key="11">
    <source>
        <dbReference type="PROSITE-ProRule" id="PRU01398"/>
    </source>
</evidence>
<evidence type="ECO:0000256" key="6">
    <source>
        <dbReference type="ARBA" id="ARBA00022679"/>
    </source>
</evidence>
<evidence type="ECO:0000256" key="5">
    <source>
        <dbReference type="ARBA" id="ARBA00022614"/>
    </source>
</evidence>
<dbReference type="RefSeq" id="WP_233475508.1">
    <property type="nucleotide sequence ID" value="NZ_CP126004.1"/>
</dbReference>
<dbReference type="Proteomes" id="UP001565471">
    <property type="component" value="Unassembled WGS sequence"/>
</dbReference>
<dbReference type="SMART" id="SM00369">
    <property type="entry name" value="LRR_TYP"/>
    <property type="match status" value="7"/>
</dbReference>
<dbReference type="InterPro" id="IPR029487">
    <property type="entry name" value="NEL_dom"/>
</dbReference>
<evidence type="ECO:0000256" key="9">
    <source>
        <dbReference type="ARBA" id="ARBA00022843"/>
    </source>
</evidence>
<keyword evidence="9 11" id="KW-0832">Ubl conjugation</keyword>
<keyword evidence="5" id="KW-0433">Leucine-rich repeat</keyword>
<dbReference type="PANTHER" id="PTHR47114:SF2">
    <property type="entry name" value="OLIGODENDROCYTE-MYELIN GLYCOPROTEIN"/>
    <property type="match status" value="1"/>
</dbReference>
<keyword evidence="7" id="KW-0677">Repeat</keyword>
<dbReference type="Pfam" id="PF14496">
    <property type="entry name" value="NEL"/>
    <property type="match status" value="1"/>
</dbReference>